<evidence type="ECO:0000256" key="1">
    <source>
        <dbReference type="SAM" id="MobiDB-lite"/>
    </source>
</evidence>
<dbReference type="AlphaFoldDB" id="A0A8H5DMG5"/>
<dbReference type="EMBL" id="JABEVY010000612">
    <property type="protein sequence ID" value="KAF5228963.1"/>
    <property type="molecule type" value="Genomic_DNA"/>
</dbReference>
<proteinExistence type="predicted"/>
<evidence type="ECO:0000313" key="3">
    <source>
        <dbReference type="Proteomes" id="UP000573603"/>
    </source>
</evidence>
<gene>
    <name evidence="2" type="ORF">FANTH_14371</name>
</gene>
<evidence type="ECO:0000313" key="2">
    <source>
        <dbReference type="EMBL" id="KAF5228963.1"/>
    </source>
</evidence>
<keyword evidence="3" id="KW-1185">Reference proteome</keyword>
<feature type="compositionally biased region" description="Acidic residues" evidence="1">
    <location>
        <begin position="57"/>
        <end position="77"/>
    </location>
</feature>
<comment type="caution">
    <text evidence="2">The sequence shown here is derived from an EMBL/GenBank/DDBJ whole genome shotgun (WGS) entry which is preliminary data.</text>
</comment>
<reference evidence="2 3" key="1">
    <citation type="journal article" date="2020" name="BMC Genomics">
        <title>Correction to: Identification and distribution of gene clusters required for synthesis of sphingolipid metabolism inhibitors in diverse species of the filamentous fungus Fusarium.</title>
        <authorList>
            <person name="Kim H.S."/>
            <person name="Lohmar J.M."/>
            <person name="Busman M."/>
            <person name="Brown D.W."/>
            <person name="Naumann T.A."/>
            <person name="Divon H.H."/>
            <person name="Lysoe E."/>
            <person name="Uhlig S."/>
            <person name="Proctor R.H."/>
        </authorList>
    </citation>
    <scope>NUCLEOTIDE SEQUENCE [LARGE SCALE GENOMIC DNA]</scope>
    <source>
        <strain evidence="2 3">NRRL 25214</strain>
    </source>
</reference>
<sequence length="465" mass="54146">MRDTEWESTYEEVKHLLASNQIYAQLKLDCDCISPYDEQHKADCHCPAVSTWKGGEESDTPEESDVFESDACEDSDACESTVSEESAVSERDPSEDSDTYSSTYEEIDTYRLNLFAMEHYELRPIPHLEYIIHETPDRMKNIFAGLEYDPLLTVGLWDEREGSFYGEKVPYLQRRRADGDDAWETLYRDAEYLSSDLLRFDHVNQSSHKSLFVFAVAMNINECLEIKDFNMPKRIFKHFRRLTEWTQTKQSWPDLLRDNTYFLKASHERKQSASFDVPYLGYPRQDCEKEEDYESLIRLTDSGLLVLGGQGPDRGLDWRGGHTFRSAGKEYRWLPCLEFVVQGDPRSNFIQNLIADVELAVNIHRGDGSVYTTDPKCCEYLHRELKPEGLWKQQQVSERSLRHFCLDHLPLFRHEEVLICTVAMKITENTKDMLMGNEQDFAHPLYENPLKRVLSLVFAKIEASQ</sequence>
<protein>
    <submittedName>
        <fullName evidence="2">Uncharacterized protein</fullName>
    </submittedName>
</protein>
<dbReference type="Proteomes" id="UP000573603">
    <property type="component" value="Unassembled WGS sequence"/>
</dbReference>
<accession>A0A8H5DMG5</accession>
<organism evidence="2 3">
    <name type="scientific">Fusarium anthophilum</name>
    <dbReference type="NCBI Taxonomy" id="48485"/>
    <lineage>
        <taxon>Eukaryota</taxon>
        <taxon>Fungi</taxon>
        <taxon>Dikarya</taxon>
        <taxon>Ascomycota</taxon>
        <taxon>Pezizomycotina</taxon>
        <taxon>Sordariomycetes</taxon>
        <taxon>Hypocreomycetidae</taxon>
        <taxon>Hypocreales</taxon>
        <taxon>Nectriaceae</taxon>
        <taxon>Fusarium</taxon>
        <taxon>Fusarium fujikuroi species complex</taxon>
    </lineage>
</organism>
<name>A0A8H5DMG5_9HYPO</name>
<feature type="region of interest" description="Disordered" evidence="1">
    <location>
        <begin position="52"/>
        <end position="102"/>
    </location>
</feature>